<dbReference type="AlphaFoldDB" id="A0AA90PFK0"/>
<evidence type="ECO:0000256" key="1">
    <source>
        <dbReference type="SAM" id="Phobius"/>
    </source>
</evidence>
<accession>A0AA90PFK0</accession>
<feature type="transmembrane region" description="Helical" evidence="1">
    <location>
        <begin position="30"/>
        <end position="46"/>
    </location>
</feature>
<keyword evidence="1" id="KW-0812">Transmembrane</keyword>
<dbReference type="RefSeq" id="WP_305161425.1">
    <property type="nucleotide sequence ID" value="NZ_JAUUTW010000029.1"/>
</dbReference>
<comment type="caution">
    <text evidence="2">The sequence shown here is derived from an EMBL/GenBank/DDBJ whole genome shotgun (WGS) entry which is preliminary data.</text>
</comment>
<sequence length="95" mass="10335">MKNKTDLIVAFLLAGTLAFLLLAITQGSLSLAFIGIVFFILFLWRIRVAQNPFIQGKIFENRTFSGGLLVSALSSGIGFGIPYLTPLLLQGVVDF</sequence>
<feature type="transmembrane region" description="Helical" evidence="1">
    <location>
        <begin position="7"/>
        <end position="24"/>
    </location>
</feature>
<evidence type="ECO:0000313" key="3">
    <source>
        <dbReference type="Proteomes" id="UP001178275"/>
    </source>
</evidence>
<reference evidence="2" key="1">
    <citation type="submission" date="2023-07" db="EMBL/GenBank/DDBJ databases">
        <title>Murine gut Bacillus species.</title>
        <authorList>
            <person name="Gutman E."/>
            <person name="Hashuel R."/>
            <person name="Litvak Y."/>
        </authorList>
    </citation>
    <scope>NUCLEOTIDE SEQUENCE</scope>
    <source>
        <strain evidence="2">RU293</strain>
    </source>
</reference>
<feature type="transmembrane region" description="Helical" evidence="1">
    <location>
        <begin position="67"/>
        <end position="89"/>
    </location>
</feature>
<keyword evidence="1" id="KW-0472">Membrane</keyword>
<keyword evidence="1" id="KW-1133">Transmembrane helix</keyword>
<evidence type="ECO:0000313" key="2">
    <source>
        <dbReference type="EMBL" id="MDP1453621.1"/>
    </source>
</evidence>
<proteinExistence type="predicted"/>
<organism evidence="2 3">
    <name type="scientific">Peribacillus frigoritolerans</name>
    <dbReference type="NCBI Taxonomy" id="450367"/>
    <lineage>
        <taxon>Bacteria</taxon>
        <taxon>Bacillati</taxon>
        <taxon>Bacillota</taxon>
        <taxon>Bacilli</taxon>
        <taxon>Bacillales</taxon>
        <taxon>Bacillaceae</taxon>
        <taxon>Peribacillus</taxon>
    </lineage>
</organism>
<gene>
    <name evidence="2" type="ORF">Q8G36_21920</name>
</gene>
<dbReference type="EMBL" id="JAUUTW010000029">
    <property type="protein sequence ID" value="MDP1453621.1"/>
    <property type="molecule type" value="Genomic_DNA"/>
</dbReference>
<name>A0AA90PFK0_9BACI</name>
<dbReference type="Proteomes" id="UP001178275">
    <property type="component" value="Unassembled WGS sequence"/>
</dbReference>
<protein>
    <submittedName>
        <fullName evidence="2">Uncharacterized protein</fullName>
    </submittedName>
</protein>